<feature type="transmembrane region" description="Helical" evidence="1">
    <location>
        <begin position="88"/>
        <end position="107"/>
    </location>
</feature>
<dbReference type="OrthoDB" id="675873at2"/>
<name>A0A9Q5GVA9_9BACT</name>
<feature type="transmembrane region" description="Helical" evidence="1">
    <location>
        <begin position="377"/>
        <end position="402"/>
    </location>
</feature>
<feature type="transmembrane region" description="Helical" evidence="1">
    <location>
        <begin position="345"/>
        <end position="365"/>
    </location>
</feature>
<dbReference type="Pfam" id="PF12412">
    <property type="entry name" value="DUF3667"/>
    <property type="match status" value="1"/>
</dbReference>
<evidence type="ECO:0000313" key="3">
    <source>
        <dbReference type="Proteomes" id="UP000281028"/>
    </source>
</evidence>
<evidence type="ECO:0000256" key="1">
    <source>
        <dbReference type="SAM" id="Phobius"/>
    </source>
</evidence>
<feature type="transmembrane region" description="Helical" evidence="1">
    <location>
        <begin position="317"/>
        <end position="339"/>
    </location>
</feature>
<dbReference type="EMBL" id="RIAR02000001">
    <property type="protein sequence ID" value="NSL91026.1"/>
    <property type="molecule type" value="Genomic_DNA"/>
</dbReference>
<keyword evidence="3" id="KW-1185">Reference proteome</keyword>
<gene>
    <name evidence="2" type="ORF">ECE50_029660</name>
</gene>
<comment type="caution">
    <text evidence="2">The sequence shown here is derived from an EMBL/GenBank/DDBJ whole genome shotgun (WGS) entry which is preliminary data.</text>
</comment>
<evidence type="ECO:0000313" key="2">
    <source>
        <dbReference type="EMBL" id="NSL91026.1"/>
    </source>
</evidence>
<accession>A0A9Q5GVA9</accession>
<dbReference type="AlphaFoldDB" id="A0A9Q5GVA9"/>
<keyword evidence="1" id="KW-0472">Membrane</keyword>
<reference evidence="2" key="1">
    <citation type="submission" date="2020-05" db="EMBL/GenBank/DDBJ databases">
        <title>Chitinophaga laudate sp. nov., isolated from a tropical peat swamp.</title>
        <authorList>
            <person name="Goh C.B.S."/>
            <person name="Lee M.S."/>
            <person name="Parimannan S."/>
            <person name="Pasbakhsh P."/>
            <person name="Yule C.M."/>
            <person name="Rajandas H."/>
            <person name="Loke S."/>
            <person name="Croft L."/>
            <person name="Tan J.B.L."/>
        </authorList>
    </citation>
    <scope>NUCLEOTIDE SEQUENCE</scope>
    <source>
        <strain evidence="2">Mgbs1</strain>
    </source>
</reference>
<keyword evidence="1" id="KW-1133">Transmembrane helix</keyword>
<protein>
    <submittedName>
        <fullName evidence="2">DUF3667 domain-containing protein</fullName>
    </submittedName>
</protein>
<keyword evidence="1" id="KW-0812">Transmembrane</keyword>
<dbReference type="Proteomes" id="UP000281028">
    <property type="component" value="Unassembled WGS sequence"/>
</dbReference>
<organism evidence="2 3">
    <name type="scientific">Chitinophaga solisilvae</name>
    <dbReference type="NCBI Taxonomy" id="1233460"/>
    <lineage>
        <taxon>Bacteria</taxon>
        <taxon>Pseudomonadati</taxon>
        <taxon>Bacteroidota</taxon>
        <taxon>Chitinophagia</taxon>
        <taxon>Chitinophagales</taxon>
        <taxon>Chitinophagaceae</taxon>
        <taxon>Chitinophaga</taxon>
    </lineage>
</organism>
<sequence>MEKHSLRSEKNCLNCGAEVPERFCSHCGQENKVPHETFSHLFKHFVADIFHYDSQFFNTLKYLVFRPGFLSREYSAGKRVKYVNPIKLYVFISFVCFFGIFALQPHAKHDGHKNTITIGQDTTEQHAVAEEEELKEMVVTDTLSSDTTSRYRYHPAIAATDTAHTDTAAVKRKHATGDESGVSIKEALDSVDVISNPAKFGKDVYKEIVSNPKSGKSKQIVSVDKAVSTYSTVEEYEEAQAKLPDSLRDEAGTRLFSRRILELKEKYGKDGADIQESFLEVFKHNIPKFMFVMLPLFAMFMTWLYRRGQWLYSDHAIFTIHFHAFVYILSLLVVALQRIFHSDNLIGWGLLLSFIYLVLALKNNYKQSVRKTIFKSFLLMTTYTVAMFTMFVIVCMLLVAVFI</sequence>
<proteinExistence type="predicted"/>
<feature type="transmembrane region" description="Helical" evidence="1">
    <location>
        <begin position="286"/>
        <end position="305"/>
    </location>
</feature>
<dbReference type="InterPro" id="IPR022134">
    <property type="entry name" value="DUF3667"/>
</dbReference>